<dbReference type="Proteomes" id="UP000193642">
    <property type="component" value="Unassembled WGS sequence"/>
</dbReference>
<name>A0A1Y2CX54_9FUNG</name>
<feature type="domain" description="C3H1-type" evidence="8">
    <location>
        <begin position="511"/>
        <end position="538"/>
    </location>
</feature>
<feature type="domain" description="C3H1-type" evidence="8">
    <location>
        <begin position="249"/>
        <end position="276"/>
    </location>
</feature>
<dbReference type="EMBL" id="MCGO01000005">
    <property type="protein sequence ID" value="ORY51600.1"/>
    <property type="molecule type" value="Genomic_DNA"/>
</dbReference>
<dbReference type="Pfam" id="PF00642">
    <property type="entry name" value="zf-CCCH"/>
    <property type="match status" value="1"/>
</dbReference>
<feature type="domain" description="C3H1-type" evidence="8">
    <location>
        <begin position="283"/>
        <end position="316"/>
    </location>
</feature>
<evidence type="ECO:0000256" key="6">
    <source>
        <dbReference type="SAM" id="MobiDB-lite"/>
    </source>
</evidence>
<evidence type="ECO:0000259" key="7">
    <source>
        <dbReference type="PROSITE" id="PS50089"/>
    </source>
</evidence>
<keyword evidence="1" id="KW-0808">Transferase</keyword>
<keyword evidence="10" id="KW-1185">Reference proteome</keyword>
<organism evidence="9 10">
    <name type="scientific">Rhizoclosmatium globosum</name>
    <dbReference type="NCBI Taxonomy" id="329046"/>
    <lineage>
        <taxon>Eukaryota</taxon>
        <taxon>Fungi</taxon>
        <taxon>Fungi incertae sedis</taxon>
        <taxon>Chytridiomycota</taxon>
        <taxon>Chytridiomycota incertae sedis</taxon>
        <taxon>Chytridiomycetes</taxon>
        <taxon>Chytridiales</taxon>
        <taxon>Chytriomycetaceae</taxon>
        <taxon>Rhizoclosmatium</taxon>
    </lineage>
</organism>
<dbReference type="SUPFAM" id="SSF57850">
    <property type="entry name" value="RING/U-box"/>
    <property type="match status" value="1"/>
</dbReference>
<dbReference type="SMART" id="SM00356">
    <property type="entry name" value="ZnF_C3H1"/>
    <property type="match status" value="4"/>
</dbReference>
<keyword evidence="3 5" id="KW-0863">Zinc-finger</keyword>
<reference evidence="9 10" key="1">
    <citation type="submission" date="2016-07" db="EMBL/GenBank/DDBJ databases">
        <title>Pervasive Adenine N6-methylation of Active Genes in Fungi.</title>
        <authorList>
            <consortium name="DOE Joint Genome Institute"/>
            <person name="Mondo S.J."/>
            <person name="Dannebaum R.O."/>
            <person name="Kuo R.C."/>
            <person name="Labutti K."/>
            <person name="Haridas S."/>
            <person name="Kuo A."/>
            <person name="Salamov A."/>
            <person name="Ahrendt S.R."/>
            <person name="Lipzen A."/>
            <person name="Sullivan W."/>
            <person name="Andreopoulos W.B."/>
            <person name="Clum A."/>
            <person name="Lindquist E."/>
            <person name="Daum C."/>
            <person name="Ramamoorthy G.K."/>
            <person name="Gryganskyi A."/>
            <person name="Culley D."/>
            <person name="Magnuson J.K."/>
            <person name="James T.Y."/>
            <person name="O'Malley M.A."/>
            <person name="Stajich J.E."/>
            <person name="Spatafora J.W."/>
            <person name="Visel A."/>
            <person name="Grigoriev I.V."/>
        </authorList>
    </citation>
    <scope>NUCLEOTIDE SEQUENCE [LARGE SCALE GENOMIC DNA]</scope>
    <source>
        <strain evidence="9 10">JEL800</strain>
    </source>
</reference>
<gene>
    <name evidence="9" type="ORF">BCR33DRAFT_846362</name>
</gene>
<evidence type="ECO:0000313" key="10">
    <source>
        <dbReference type="Proteomes" id="UP000193642"/>
    </source>
</evidence>
<dbReference type="InterPro" id="IPR012479">
    <property type="entry name" value="SAP30BP"/>
</dbReference>
<feature type="zinc finger region" description="C3H1-type" evidence="5">
    <location>
        <begin position="511"/>
        <end position="538"/>
    </location>
</feature>
<dbReference type="STRING" id="329046.A0A1Y2CX54"/>
<evidence type="ECO:0000256" key="1">
    <source>
        <dbReference type="ARBA" id="ARBA00022679"/>
    </source>
</evidence>
<feature type="domain" description="C3H1-type" evidence="8">
    <location>
        <begin position="666"/>
        <end position="695"/>
    </location>
</feature>
<dbReference type="GO" id="GO:0000209">
    <property type="term" value="P:protein polyubiquitination"/>
    <property type="evidence" value="ECO:0007669"/>
    <property type="project" value="InterPro"/>
</dbReference>
<evidence type="ECO:0000259" key="8">
    <source>
        <dbReference type="PROSITE" id="PS50103"/>
    </source>
</evidence>
<evidence type="ECO:0000256" key="3">
    <source>
        <dbReference type="ARBA" id="ARBA00022771"/>
    </source>
</evidence>
<dbReference type="InterPro" id="IPR001841">
    <property type="entry name" value="Znf_RING"/>
</dbReference>
<dbReference type="GO" id="GO:0061630">
    <property type="term" value="F:ubiquitin protein ligase activity"/>
    <property type="evidence" value="ECO:0007669"/>
    <property type="project" value="InterPro"/>
</dbReference>
<dbReference type="Pfam" id="PF07818">
    <property type="entry name" value="HCNGP"/>
    <property type="match status" value="1"/>
</dbReference>
<feature type="zinc finger region" description="C3H1-type" evidence="5">
    <location>
        <begin position="283"/>
        <end position="316"/>
    </location>
</feature>
<dbReference type="PROSITE" id="PS50089">
    <property type="entry name" value="ZF_RING_2"/>
    <property type="match status" value="1"/>
</dbReference>
<dbReference type="GO" id="GO:0006355">
    <property type="term" value="P:regulation of DNA-templated transcription"/>
    <property type="evidence" value="ECO:0007669"/>
    <property type="project" value="InterPro"/>
</dbReference>
<dbReference type="SMART" id="SM00184">
    <property type="entry name" value="RING"/>
    <property type="match status" value="1"/>
</dbReference>
<dbReference type="InterPro" id="IPR045072">
    <property type="entry name" value="MKRN-like"/>
</dbReference>
<dbReference type="Pfam" id="PF13639">
    <property type="entry name" value="zf-RING_2"/>
    <property type="match status" value="1"/>
</dbReference>
<dbReference type="InterPro" id="IPR036855">
    <property type="entry name" value="Znf_CCCH_sf"/>
</dbReference>
<feature type="zinc finger region" description="C3H1-type" evidence="5">
    <location>
        <begin position="666"/>
        <end position="695"/>
    </location>
</feature>
<dbReference type="Gene3D" id="3.30.40.10">
    <property type="entry name" value="Zinc/RING finger domain, C3HC4 (zinc finger)"/>
    <property type="match status" value="1"/>
</dbReference>
<feature type="compositionally biased region" description="Gly residues" evidence="6">
    <location>
        <begin position="216"/>
        <end position="230"/>
    </location>
</feature>
<dbReference type="AlphaFoldDB" id="A0A1Y2CX54"/>
<keyword evidence="2 5" id="KW-0479">Metal-binding</keyword>
<evidence type="ECO:0000313" key="9">
    <source>
        <dbReference type="EMBL" id="ORY51600.1"/>
    </source>
</evidence>
<evidence type="ECO:0008006" key="11">
    <source>
        <dbReference type="Google" id="ProtNLM"/>
    </source>
</evidence>
<evidence type="ECO:0000256" key="4">
    <source>
        <dbReference type="ARBA" id="ARBA00022833"/>
    </source>
</evidence>
<dbReference type="InterPro" id="IPR000571">
    <property type="entry name" value="Znf_CCCH"/>
</dbReference>
<dbReference type="SUPFAM" id="SSF90229">
    <property type="entry name" value="CCCH zinc finger"/>
    <property type="match status" value="1"/>
</dbReference>
<proteinExistence type="predicted"/>
<dbReference type="PROSITE" id="PS00518">
    <property type="entry name" value="ZF_RING_1"/>
    <property type="match status" value="1"/>
</dbReference>
<feature type="compositionally biased region" description="Low complexity" evidence="6">
    <location>
        <begin position="1"/>
        <end position="30"/>
    </location>
</feature>
<dbReference type="Pfam" id="PF14608">
    <property type="entry name" value="zf-CCCH_2"/>
    <property type="match status" value="3"/>
</dbReference>
<dbReference type="InterPro" id="IPR017907">
    <property type="entry name" value="Znf_RING_CS"/>
</dbReference>
<dbReference type="PANTHER" id="PTHR11224:SF10">
    <property type="entry name" value="IP09428P-RELATED"/>
    <property type="match status" value="1"/>
</dbReference>
<dbReference type="GO" id="GO:0008270">
    <property type="term" value="F:zinc ion binding"/>
    <property type="evidence" value="ECO:0007669"/>
    <property type="project" value="UniProtKB-KW"/>
</dbReference>
<feature type="region of interest" description="Disordered" evidence="6">
    <location>
        <begin position="214"/>
        <end position="234"/>
    </location>
</feature>
<dbReference type="PROSITE" id="PS50103">
    <property type="entry name" value="ZF_C3H1"/>
    <property type="match status" value="4"/>
</dbReference>
<dbReference type="CDD" id="cd16521">
    <property type="entry name" value="RING-HC_MKRN"/>
    <property type="match status" value="1"/>
</dbReference>
<feature type="compositionally biased region" description="Basic and acidic residues" evidence="6">
    <location>
        <begin position="66"/>
        <end position="79"/>
    </location>
</feature>
<dbReference type="Gene3D" id="4.10.1000.10">
    <property type="entry name" value="Zinc finger, CCCH-type"/>
    <property type="match status" value="1"/>
</dbReference>
<accession>A0A1Y2CX54</accession>
<feature type="region of interest" description="Disordered" evidence="6">
    <location>
        <begin position="1"/>
        <end position="95"/>
    </location>
</feature>
<feature type="compositionally biased region" description="Polar residues" evidence="6">
    <location>
        <begin position="35"/>
        <end position="54"/>
    </location>
</feature>
<dbReference type="InterPro" id="IPR013083">
    <property type="entry name" value="Znf_RING/FYVE/PHD"/>
</dbReference>
<evidence type="ECO:0000256" key="5">
    <source>
        <dbReference type="PROSITE-ProRule" id="PRU00723"/>
    </source>
</evidence>
<dbReference type="OrthoDB" id="411372at2759"/>
<feature type="domain" description="RING-type" evidence="7">
    <location>
        <begin position="589"/>
        <end position="637"/>
    </location>
</feature>
<feature type="zinc finger region" description="C3H1-type" evidence="5">
    <location>
        <begin position="249"/>
        <end position="276"/>
    </location>
</feature>
<keyword evidence="4 5" id="KW-0862">Zinc</keyword>
<comment type="caution">
    <text evidence="9">The sequence shown here is derived from an EMBL/GenBank/DDBJ whole genome shotgun (WGS) entry which is preliminary data.</text>
</comment>
<dbReference type="PANTHER" id="PTHR11224">
    <property type="entry name" value="MAKORIN-RELATED"/>
    <property type="match status" value="1"/>
</dbReference>
<evidence type="ECO:0000256" key="2">
    <source>
        <dbReference type="ARBA" id="ARBA00022723"/>
    </source>
</evidence>
<protein>
    <recommendedName>
        <fullName evidence="11">RING-type E3 ubiquitin transferase</fullName>
    </recommendedName>
</protein>
<sequence length="729" mass="79154">MNSLGLSYDSSDSESEASPVRPVPPSAAKAIAVPPTTQQPSSVNPSPKLQSSTPTPIPETVAVVKEPLKDEKEPERSLDSESNQQPRDASNDPYYAVRAIPIPGYTFRMPPEATGEVNAQLQAKVEKWTHLRHTNGRRFNNQLARTQSFGNPSIMSKLIDFLGLQEHGTNLDASVFNPKASERPLFGTVVNPTTGQTSIVGGIQFTGAKEVEKGVEGGSNTGGGAGGLGSGKRSSKWDQAEQSLVMSHTGSKKPCIFYQKGGCRNGSSCPYSHSTSASGAGVGAEKRVCSCEFIGLNFLAGNCRFGSQCALSHSSPASVSAPQHHHHQHQQQPPIQTHLTTLHLPTHSDNFDDFDPTLPPVHSDFLLSNAVPFFATPPHSLATWRSDYSPEDRLPSPTDAVPLSVPAGSAHYSPEDPFPSFEQSVHLADDLYEDDLDSGDEFFQNSAGSPTQMRQSPGFMPYSVVAKPVHPVPGPSPKRGLVSGANAGTVENSSPSGGGGGVVGVGRVYNAENDELCPFAYNGLCRFADKCRYTHGLKCPRCQKYCLHPRNMELRDKHLEECANNETRNYDAASAAAEAAARMSNEMDCVVCFERVLRKRDPRFGLLTCEHCVCLECIRQWRQNEGMENAKACPICRQITHIIIPSSIWITDEAGKEAALEAYKKRMNRIDCKHYNFGEGTCPFGTSCLYRHVRKDGTVDEGRVRFVVGGQEGEARVIGAVQLFDFFNA</sequence>